<accession>A0A3S5EIE4</accession>
<evidence type="ECO:0000256" key="1">
    <source>
        <dbReference type="ARBA" id="ARBA00008714"/>
    </source>
</evidence>
<dbReference type="Gene3D" id="3.55.40.20">
    <property type="entry name" value="Iron/manganese superoxide dismutase, C-terminal domain"/>
    <property type="match status" value="1"/>
</dbReference>
<dbReference type="SUPFAM" id="SSF54719">
    <property type="entry name" value="Fe,Mn superoxide dismutase (SOD), C-terminal domain"/>
    <property type="match status" value="1"/>
</dbReference>
<keyword evidence="4 7" id="KW-0560">Oxidoreductase</keyword>
<reference evidence="7 8" key="1">
    <citation type="submission" date="2018-12" db="EMBL/GenBank/DDBJ databases">
        <authorList>
            <consortium name="Pathogen Informatics"/>
        </authorList>
    </citation>
    <scope>NUCLEOTIDE SEQUENCE [LARGE SCALE GENOMIC DNA]</scope>
    <source>
        <strain evidence="7 8">NCTC10485</strain>
    </source>
</reference>
<evidence type="ECO:0000256" key="4">
    <source>
        <dbReference type="ARBA" id="ARBA00023002"/>
    </source>
</evidence>
<feature type="domain" description="Manganese/iron superoxide dismutase C-terminal" evidence="6">
    <location>
        <begin position="1"/>
        <end position="35"/>
    </location>
</feature>
<evidence type="ECO:0000313" key="7">
    <source>
        <dbReference type="EMBL" id="VEG48152.1"/>
    </source>
</evidence>
<evidence type="ECO:0000313" key="8">
    <source>
        <dbReference type="Proteomes" id="UP000282551"/>
    </source>
</evidence>
<dbReference type="Pfam" id="PF02777">
    <property type="entry name" value="Sod_Fe_C"/>
    <property type="match status" value="1"/>
</dbReference>
<evidence type="ECO:0000256" key="3">
    <source>
        <dbReference type="ARBA" id="ARBA00022723"/>
    </source>
</evidence>
<dbReference type="EMBL" id="LR134355">
    <property type="protein sequence ID" value="VEG48152.1"/>
    <property type="molecule type" value="Genomic_DNA"/>
</dbReference>
<evidence type="ECO:0000256" key="5">
    <source>
        <dbReference type="ARBA" id="ARBA00049204"/>
    </source>
</evidence>
<dbReference type="GO" id="GO:0046872">
    <property type="term" value="F:metal ion binding"/>
    <property type="evidence" value="ECO:0007669"/>
    <property type="project" value="UniProtKB-KW"/>
</dbReference>
<name>A0A3S5EIE4_MYCCI</name>
<keyword evidence="3" id="KW-0479">Metal-binding</keyword>
<dbReference type="AlphaFoldDB" id="A0A3S5EIE4"/>
<evidence type="ECO:0000256" key="2">
    <source>
        <dbReference type="ARBA" id="ARBA00012682"/>
    </source>
</evidence>
<evidence type="ECO:0000259" key="6">
    <source>
        <dbReference type="Pfam" id="PF02777"/>
    </source>
</evidence>
<dbReference type="Proteomes" id="UP000282551">
    <property type="component" value="Chromosome"/>
</dbReference>
<dbReference type="InterPro" id="IPR019832">
    <property type="entry name" value="Mn/Fe_SOD_C"/>
</dbReference>
<dbReference type="EC" id="1.15.1.1" evidence="2"/>
<keyword evidence="8" id="KW-1185">Reference proteome</keyword>
<comment type="catalytic activity">
    <reaction evidence="5">
        <text>2 superoxide + 2 H(+) = H2O2 + O2</text>
        <dbReference type="Rhea" id="RHEA:20696"/>
        <dbReference type="ChEBI" id="CHEBI:15378"/>
        <dbReference type="ChEBI" id="CHEBI:15379"/>
        <dbReference type="ChEBI" id="CHEBI:16240"/>
        <dbReference type="ChEBI" id="CHEBI:18421"/>
        <dbReference type="EC" id="1.15.1.1"/>
    </reaction>
</comment>
<gene>
    <name evidence="7" type="primary">sodA</name>
    <name evidence="7" type="ORF">NCTC10485_02445</name>
</gene>
<dbReference type="PANTHER" id="PTHR11404">
    <property type="entry name" value="SUPEROXIDE DISMUTASE 2"/>
    <property type="match status" value="1"/>
</dbReference>
<dbReference type="PANTHER" id="PTHR11404:SF6">
    <property type="entry name" value="SUPEROXIDE DISMUTASE [MN], MITOCHONDRIAL"/>
    <property type="match status" value="1"/>
</dbReference>
<organism evidence="7 8">
    <name type="scientific">Mycolicibacterium chitae</name>
    <name type="common">Mycobacterium chitae</name>
    <dbReference type="NCBI Taxonomy" id="1792"/>
    <lineage>
        <taxon>Bacteria</taxon>
        <taxon>Bacillati</taxon>
        <taxon>Actinomycetota</taxon>
        <taxon>Actinomycetes</taxon>
        <taxon>Mycobacteriales</taxon>
        <taxon>Mycobacteriaceae</taxon>
        <taxon>Mycolicibacterium</taxon>
    </lineage>
</organism>
<proteinExistence type="inferred from homology"/>
<protein>
    <recommendedName>
        <fullName evidence="2">superoxide dismutase</fullName>
        <ecNumber evidence="2">1.15.1.1</ecNumber>
    </recommendedName>
</protein>
<sequence length="48" mass="5689">MDRWEHAYNLQYKNVKADYVQAFWNVVNWAHVQARFEAATTKASGLIF</sequence>
<dbReference type="InterPro" id="IPR050265">
    <property type="entry name" value="Fe/Mn_Superoxide_Dismutase"/>
</dbReference>
<comment type="similarity">
    <text evidence="1">Belongs to the iron/manganese superoxide dismutase family.</text>
</comment>
<dbReference type="InterPro" id="IPR036314">
    <property type="entry name" value="SOD_C_sf"/>
</dbReference>
<dbReference type="GO" id="GO:0004784">
    <property type="term" value="F:superoxide dismutase activity"/>
    <property type="evidence" value="ECO:0007669"/>
    <property type="project" value="UniProtKB-EC"/>
</dbReference>